<gene>
    <name evidence="4" type="ORF">L0P57_00130</name>
</gene>
<proteinExistence type="predicted"/>
<reference evidence="4 5" key="1">
    <citation type="submission" date="2022-01" db="EMBL/GenBank/DDBJ databases">
        <title>Collection of gut derived symbiotic bacterial strains cultured from healthy donors.</title>
        <authorList>
            <person name="Lin H."/>
            <person name="Kohout C."/>
            <person name="Waligurski E."/>
            <person name="Pamer E.G."/>
        </authorList>
    </citation>
    <scope>NUCLEOTIDE SEQUENCE [LARGE SCALE GENOMIC DNA]</scope>
    <source>
        <strain evidence="4 5">DFI.7.58</strain>
    </source>
</reference>
<comment type="caution">
    <text evidence="4">The sequence shown here is derived from an EMBL/GenBank/DDBJ whole genome shotgun (WGS) entry which is preliminary data.</text>
</comment>
<keyword evidence="1 4" id="KW-0328">Glycosyltransferase</keyword>
<dbReference type="Proteomes" id="UP001298681">
    <property type="component" value="Unassembled WGS sequence"/>
</dbReference>
<sequence>MDAPKVSVIVPVYNCEDYIARCIQSLLAQTLREIEIIAIDDGSTDKSGAILDRYAEKDQRLRVFHQKNGGVSAARNKGLQYAQGTYIGFVDGDDYVEPDMYQELLAAVDHRAEVAICGYDLQFVGHRETRPCQGAPLIRITSPSDFYMQYFWKSPNLWDKIYCRQMIEQRRVSFSGDVGEDLLFNLELLPHLKTAAIVQKVLYHYVQRKNSIIHRGNWKILRQGDLFENYLVKFCGKASMEEEQSPLLYISFFSVLTGYLCSAKTASRPFGSLKHHIYKLTWDTQLCAICEKAMQSGELYKLRKKCLITPAFYQIEKWLCFLLKHRMVRASSAVIWMISRLYVKSHLEDETILFA</sequence>
<dbReference type="CDD" id="cd00761">
    <property type="entry name" value="Glyco_tranf_GTA_type"/>
    <property type="match status" value="1"/>
</dbReference>
<dbReference type="InterPro" id="IPR001173">
    <property type="entry name" value="Glyco_trans_2-like"/>
</dbReference>
<dbReference type="RefSeq" id="WP_191363047.1">
    <property type="nucleotide sequence ID" value="NZ_JAKNHQ010000001.1"/>
</dbReference>
<dbReference type="InterPro" id="IPR029044">
    <property type="entry name" value="Nucleotide-diphossugar_trans"/>
</dbReference>
<dbReference type="EMBL" id="JAKNHQ010000001">
    <property type="protein sequence ID" value="MCG4609354.1"/>
    <property type="molecule type" value="Genomic_DNA"/>
</dbReference>
<accession>A0ABS9MEX5</accession>
<dbReference type="SUPFAM" id="SSF53448">
    <property type="entry name" value="Nucleotide-diphospho-sugar transferases"/>
    <property type="match status" value="1"/>
</dbReference>
<dbReference type="PANTHER" id="PTHR22916">
    <property type="entry name" value="GLYCOSYLTRANSFERASE"/>
    <property type="match status" value="1"/>
</dbReference>
<name>A0ABS9MEX5_9FIRM</name>
<dbReference type="Pfam" id="PF00535">
    <property type="entry name" value="Glycos_transf_2"/>
    <property type="match status" value="1"/>
</dbReference>
<keyword evidence="5" id="KW-1185">Reference proteome</keyword>
<dbReference type="Gene3D" id="3.90.550.10">
    <property type="entry name" value="Spore Coat Polysaccharide Biosynthesis Protein SpsA, Chain A"/>
    <property type="match status" value="1"/>
</dbReference>
<feature type="domain" description="Glycosyltransferase 2-like" evidence="3">
    <location>
        <begin position="7"/>
        <end position="167"/>
    </location>
</feature>
<organism evidence="4 5">
    <name type="scientific">Anaeromassilibacillus senegalensis</name>
    <dbReference type="NCBI Taxonomy" id="1673717"/>
    <lineage>
        <taxon>Bacteria</taxon>
        <taxon>Bacillati</taxon>
        <taxon>Bacillota</taxon>
        <taxon>Clostridia</taxon>
        <taxon>Eubacteriales</taxon>
        <taxon>Acutalibacteraceae</taxon>
        <taxon>Anaeromassilibacillus</taxon>
    </lineage>
</organism>
<dbReference type="GO" id="GO:0016757">
    <property type="term" value="F:glycosyltransferase activity"/>
    <property type="evidence" value="ECO:0007669"/>
    <property type="project" value="UniProtKB-KW"/>
</dbReference>
<evidence type="ECO:0000256" key="1">
    <source>
        <dbReference type="ARBA" id="ARBA00022676"/>
    </source>
</evidence>
<evidence type="ECO:0000259" key="3">
    <source>
        <dbReference type="Pfam" id="PF00535"/>
    </source>
</evidence>
<evidence type="ECO:0000313" key="4">
    <source>
        <dbReference type="EMBL" id="MCG4609354.1"/>
    </source>
</evidence>
<evidence type="ECO:0000256" key="2">
    <source>
        <dbReference type="ARBA" id="ARBA00022679"/>
    </source>
</evidence>
<protein>
    <submittedName>
        <fullName evidence="4">Glycosyltransferase</fullName>
        <ecNumber evidence="4">2.4.-.-</ecNumber>
    </submittedName>
</protein>
<dbReference type="EC" id="2.4.-.-" evidence="4"/>
<evidence type="ECO:0000313" key="5">
    <source>
        <dbReference type="Proteomes" id="UP001298681"/>
    </source>
</evidence>
<dbReference type="PANTHER" id="PTHR22916:SF51">
    <property type="entry name" value="GLYCOSYLTRANSFERASE EPSH-RELATED"/>
    <property type="match status" value="1"/>
</dbReference>
<keyword evidence="2 4" id="KW-0808">Transferase</keyword>